<protein>
    <submittedName>
        <fullName evidence="2">Uncharacterized protein</fullName>
    </submittedName>
</protein>
<evidence type="ECO:0000313" key="2">
    <source>
        <dbReference type="EMBL" id="SNS34559.1"/>
    </source>
</evidence>
<dbReference type="OrthoDB" id="7447979at2"/>
<keyword evidence="1" id="KW-1133">Transmembrane helix</keyword>
<feature type="transmembrane region" description="Helical" evidence="1">
    <location>
        <begin position="6"/>
        <end position="26"/>
    </location>
</feature>
<accession>A0A239DQT4</accession>
<organism evidence="2 3">
    <name type="scientific">Sphingopyxis indica</name>
    <dbReference type="NCBI Taxonomy" id="436663"/>
    <lineage>
        <taxon>Bacteria</taxon>
        <taxon>Pseudomonadati</taxon>
        <taxon>Pseudomonadota</taxon>
        <taxon>Alphaproteobacteria</taxon>
        <taxon>Sphingomonadales</taxon>
        <taxon>Sphingomonadaceae</taxon>
        <taxon>Sphingopyxis</taxon>
    </lineage>
</organism>
<keyword evidence="1" id="KW-0472">Membrane</keyword>
<dbReference type="EMBL" id="FZPA01000001">
    <property type="protein sequence ID" value="SNS34559.1"/>
    <property type="molecule type" value="Genomic_DNA"/>
</dbReference>
<name>A0A239DQT4_9SPHN</name>
<evidence type="ECO:0000313" key="3">
    <source>
        <dbReference type="Proteomes" id="UP000198339"/>
    </source>
</evidence>
<dbReference type="Proteomes" id="UP000198339">
    <property type="component" value="Unassembled WGS sequence"/>
</dbReference>
<dbReference type="RefSeq" id="WP_089214281.1">
    <property type="nucleotide sequence ID" value="NZ_FZPA01000001.1"/>
</dbReference>
<dbReference type="AlphaFoldDB" id="A0A239DQT4"/>
<proteinExistence type="predicted"/>
<evidence type="ECO:0000256" key="1">
    <source>
        <dbReference type="SAM" id="Phobius"/>
    </source>
</evidence>
<gene>
    <name evidence="2" type="ORF">SAMN06295955_101386</name>
</gene>
<reference evidence="2 3" key="1">
    <citation type="submission" date="2017-06" db="EMBL/GenBank/DDBJ databases">
        <authorList>
            <person name="Kim H.J."/>
            <person name="Triplett B.A."/>
        </authorList>
    </citation>
    <scope>NUCLEOTIDE SEQUENCE [LARGE SCALE GENOMIC DNA]</scope>
    <source>
        <strain evidence="2 3">DS15</strain>
    </source>
</reference>
<keyword evidence="1" id="KW-0812">Transmembrane</keyword>
<sequence length="153" mass="17680">MNNTHLIWIFALGFPLFFVAMWLFIARILSWAGWSKFLPAFAWDRPVPDHARRHSLATMVIGRFPGGVSYRNAVSVWIDERGFYLRPMILFRLFHPLLHIGWDQVASIEPRKTLWIKAHQLSFRRDVPMLTFGGSAGQSLFDAWQARNGGRPG</sequence>
<keyword evidence="3" id="KW-1185">Reference proteome</keyword>